<feature type="compositionally biased region" description="Polar residues" evidence="8">
    <location>
        <begin position="228"/>
        <end position="238"/>
    </location>
</feature>
<feature type="compositionally biased region" description="Polar residues" evidence="8">
    <location>
        <begin position="166"/>
        <end position="218"/>
    </location>
</feature>
<name>A0A8T0DN84_9TREM</name>
<gene>
    <name evidence="10" type="ORF">P879_04783</name>
</gene>
<evidence type="ECO:0000256" key="7">
    <source>
        <dbReference type="ARBA" id="ARBA00023273"/>
    </source>
</evidence>
<evidence type="ECO:0000313" key="11">
    <source>
        <dbReference type="Proteomes" id="UP000699462"/>
    </source>
</evidence>
<evidence type="ECO:0000256" key="3">
    <source>
        <dbReference type="ARBA" id="ARBA00010091"/>
    </source>
</evidence>
<keyword evidence="6" id="KW-0206">Cytoskeleton</keyword>
<comment type="similarity">
    <text evidence="3">Belongs to the HYLS1 family.</text>
</comment>
<keyword evidence="5" id="KW-0970">Cilium biogenesis/degradation</keyword>
<reference evidence="10 11" key="1">
    <citation type="submission" date="2019-07" db="EMBL/GenBank/DDBJ databases">
        <title>Annotation for the trematode Paragonimus westermani.</title>
        <authorList>
            <person name="Choi Y.-J."/>
        </authorList>
    </citation>
    <scope>NUCLEOTIDE SEQUENCE [LARGE SCALE GENOMIC DNA]</scope>
    <source>
        <strain evidence="10">180907_Pwestermani</strain>
    </source>
</reference>
<protein>
    <recommendedName>
        <fullName evidence="9">Centriolar and ciliogenesis-associated protein HYLS1 C-terminal domain-containing protein</fullName>
    </recommendedName>
</protein>
<dbReference type="GO" id="GO:0005814">
    <property type="term" value="C:centriole"/>
    <property type="evidence" value="ECO:0007669"/>
    <property type="project" value="UniProtKB-SubCell"/>
</dbReference>
<feature type="region of interest" description="Disordered" evidence="8">
    <location>
        <begin position="165"/>
        <end position="241"/>
    </location>
</feature>
<dbReference type="InterPro" id="IPR027918">
    <property type="entry name" value="HYLS1_C_dom"/>
</dbReference>
<comment type="caution">
    <text evidence="10">The sequence shown here is derived from an EMBL/GenBank/DDBJ whole genome shotgun (WGS) entry which is preliminary data.</text>
</comment>
<comment type="subcellular location">
    <subcellularLocation>
        <location evidence="2">Cell projection</location>
        <location evidence="2">Cilium</location>
    </subcellularLocation>
    <subcellularLocation>
        <location evidence="1">Cytoplasm</location>
        <location evidence="1">Cytoskeleton</location>
        <location evidence="1">Microtubule organizing center</location>
        <location evidence="1">Centrosome</location>
        <location evidence="1">Centriole</location>
    </subcellularLocation>
</comment>
<keyword evidence="11" id="KW-1185">Reference proteome</keyword>
<dbReference type="EMBL" id="JTDF01001907">
    <property type="protein sequence ID" value="KAF8569389.1"/>
    <property type="molecule type" value="Genomic_DNA"/>
</dbReference>
<evidence type="ECO:0000256" key="6">
    <source>
        <dbReference type="ARBA" id="ARBA00023212"/>
    </source>
</evidence>
<evidence type="ECO:0000259" key="9">
    <source>
        <dbReference type="Pfam" id="PF15311"/>
    </source>
</evidence>
<evidence type="ECO:0000256" key="1">
    <source>
        <dbReference type="ARBA" id="ARBA00004114"/>
    </source>
</evidence>
<dbReference type="Pfam" id="PF15311">
    <property type="entry name" value="HYLS1_C"/>
    <property type="match status" value="1"/>
</dbReference>
<dbReference type="GO" id="GO:0060271">
    <property type="term" value="P:cilium assembly"/>
    <property type="evidence" value="ECO:0007669"/>
    <property type="project" value="TreeGrafter"/>
</dbReference>
<sequence length="666" mass="73458">MPITTTLSLSLSEAECAFTLEEIREQLSNLGVSNVSDTQLYQLKQHLDSVIAKERREENWLASNPATALIDSSATTIVPASNSVSAVDSASQVISSTPEPTCSEKSALSIRTLDEFDTRIRSMHLTVPQLDISNTATRQIGFHSTAQPPVSLTEQRPASSYLAHIQQPNVTTRSSPNSVSSTFDIEDNPSSQAPSVCSSDSNQVTPTSLVSTPPQSLSVRHELPKSSEPVQLTPVSQSKTDRSRTVVGSKWLDHSVNEQQRLIESSSVYSAHPRQSYTHRLTAVSSSQLTAATTYVTATCGTSTSKSVTSYTRAPSSPESRIHRFKLTPPTQCSTADSDMTGWSPHFTACGSGTRSKQLVSLDLNNLPNAVLQPPNPKPRSLYITNPHHDTVGRSSLLQHHPNSLQFQRQHTQATAHEPLESRVTTAFSESPRHIDTTPNMYTGIPLTGGEASFPVSDEDSIRKLKRSRSAGCQSITETLVSRSGRSGSRSARFAENPVDKIHTVYSRPTQTVRSSRPTDFVGVNSVDEDCRGRRLSSTLIARRPTSGIPKNRRQDPVSRYHSYQRSWLTHLVPGEDARRILRWNVKTAMMHREVPLLQRNFAEVTQLFGRDAALFLKRERERNLKALQLDYVPPTDRRHDALRWSIRTALGPSRSLGSTSGRVAL</sequence>
<evidence type="ECO:0000256" key="5">
    <source>
        <dbReference type="ARBA" id="ARBA00022794"/>
    </source>
</evidence>
<dbReference type="PANTHER" id="PTHR34174">
    <property type="entry name" value="HYDROLETHALUS SYNDROME PROTEIN 1"/>
    <property type="match status" value="1"/>
</dbReference>
<dbReference type="OrthoDB" id="6343432at2759"/>
<dbReference type="Proteomes" id="UP000699462">
    <property type="component" value="Unassembled WGS sequence"/>
</dbReference>
<keyword evidence="7" id="KW-0966">Cell projection</keyword>
<proteinExistence type="inferred from homology"/>
<accession>A0A8T0DN84</accession>
<dbReference type="AlphaFoldDB" id="A0A8T0DN84"/>
<dbReference type="InterPro" id="IPR052319">
    <property type="entry name" value="Centriolar_ciliogenesis_assoc"/>
</dbReference>
<evidence type="ECO:0000256" key="8">
    <source>
        <dbReference type="SAM" id="MobiDB-lite"/>
    </source>
</evidence>
<evidence type="ECO:0000256" key="2">
    <source>
        <dbReference type="ARBA" id="ARBA00004138"/>
    </source>
</evidence>
<evidence type="ECO:0000256" key="4">
    <source>
        <dbReference type="ARBA" id="ARBA00022490"/>
    </source>
</evidence>
<organism evidence="10 11">
    <name type="scientific">Paragonimus westermani</name>
    <dbReference type="NCBI Taxonomy" id="34504"/>
    <lineage>
        <taxon>Eukaryota</taxon>
        <taxon>Metazoa</taxon>
        <taxon>Spiralia</taxon>
        <taxon>Lophotrochozoa</taxon>
        <taxon>Platyhelminthes</taxon>
        <taxon>Trematoda</taxon>
        <taxon>Digenea</taxon>
        <taxon>Plagiorchiida</taxon>
        <taxon>Troglotremata</taxon>
        <taxon>Troglotrematidae</taxon>
        <taxon>Paragonimus</taxon>
    </lineage>
</organism>
<dbReference type="PANTHER" id="PTHR34174:SF1">
    <property type="entry name" value="CENTRIOLAR AND CILIOGENESIS-ASSOCIATED PROTEIN HYLS1"/>
    <property type="match status" value="1"/>
</dbReference>
<evidence type="ECO:0000313" key="10">
    <source>
        <dbReference type="EMBL" id="KAF8569389.1"/>
    </source>
</evidence>
<keyword evidence="4" id="KW-0963">Cytoplasm</keyword>
<feature type="domain" description="Centriolar and ciliogenesis-associated protein HYLS1 C-terminal" evidence="9">
    <location>
        <begin position="552"/>
        <end position="596"/>
    </location>
</feature>
<dbReference type="GO" id="GO:0097730">
    <property type="term" value="C:non-motile cilium"/>
    <property type="evidence" value="ECO:0007669"/>
    <property type="project" value="TreeGrafter"/>
</dbReference>